<evidence type="ECO:0000256" key="1">
    <source>
        <dbReference type="SAM" id="MobiDB-lite"/>
    </source>
</evidence>
<feature type="compositionally biased region" description="Basic and acidic residues" evidence="1">
    <location>
        <begin position="134"/>
        <end position="143"/>
    </location>
</feature>
<evidence type="ECO:0000313" key="3">
    <source>
        <dbReference type="Proteomes" id="UP001430953"/>
    </source>
</evidence>
<protein>
    <submittedName>
        <fullName evidence="2">Uncharacterized protein</fullName>
    </submittedName>
</protein>
<dbReference type="AlphaFoldDB" id="A0AAW2GNW3"/>
<dbReference type="EMBL" id="JADYXP020000003">
    <property type="protein sequence ID" value="KAL0128909.1"/>
    <property type="molecule type" value="Genomic_DNA"/>
</dbReference>
<organism evidence="2 3">
    <name type="scientific">Cardiocondyla obscurior</name>
    <dbReference type="NCBI Taxonomy" id="286306"/>
    <lineage>
        <taxon>Eukaryota</taxon>
        <taxon>Metazoa</taxon>
        <taxon>Ecdysozoa</taxon>
        <taxon>Arthropoda</taxon>
        <taxon>Hexapoda</taxon>
        <taxon>Insecta</taxon>
        <taxon>Pterygota</taxon>
        <taxon>Neoptera</taxon>
        <taxon>Endopterygota</taxon>
        <taxon>Hymenoptera</taxon>
        <taxon>Apocrita</taxon>
        <taxon>Aculeata</taxon>
        <taxon>Formicoidea</taxon>
        <taxon>Formicidae</taxon>
        <taxon>Myrmicinae</taxon>
        <taxon>Cardiocondyla</taxon>
    </lineage>
</organism>
<accession>A0AAW2GNW3</accession>
<comment type="caution">
    <text evidence="2">The sequence shown here is derived from an EMBL/GenBank/DDBJ whole genome shotgun (WGS) entry which is preliminary data.</text>
</comment>
<sequence>MAPYGGKYHFGNYARVHLVIWPNEKSFLDGAGERNSVTTRRVSHPFSLRIRDGYRETGSSAVTVEERNKKKKSQKKNGGRTFEGVRELTRNIKRFNQLKRKRRTLDKKKKSKTKKQMLEKFSNVPASGGLSTLDSEREGSRLA</sequence>
<keyword evidence="3" id="KW-1185">Reference proteome</keyword>
<name>A0AAW2GNW3_9HYME</name>
<dbReference type="Proteomes" id="UP001430953">
    <property type="component" value="Unassembled WGS sequence"/>
</dbReference>
<gene>
    <name evidence="2" type="ORF">PUN28_003936</name>
</gene>
<proteinExistence type="predicted"/>
<feature type="region of interest" description="Disordered" evidence="1">
    <location>
        <begin position="60"/>
        <end position="143"/>
    </location>
</feature>
<evidence type="ECO:0000313" key="2">
    <source>
        <dbReference type="EMBL" id="KAL0128909.1"/>
    </source>
</evidence>
<reference evidence="2 3" key="1">
    <citation type="submission" date="2023-03" db="EMBL/GenBank/DDBJ databases">
        <title>High recombination rates correlate with genetic variation in Cardiocondyla obscurior ants.</title>
        <authorList>
            <person name="Errbii M."/>
        </authorList>
    </citation>
    <scope>NUCLEOTIDE SEQUENCE [LARGE SCALE GENOMIC DNA]</scope>
    <source>
        <strain evidence="2">Alpha-2009</strain>
        <tissue evidence="2">Whole body</tissue>
    </source>
</reference>
<feature type="compositionally biased region" description="Basic residues" evidence="1">
    <location>
        <begin position="91"/>
        <end position="115"/>
    </location>
</feature>
<feature type="compositionally biased region" description="Basic residues" evidence="1">
    <location>
        <begin position="69"/>
        <end position="78"/>
    </location>
</feature>